<comment type="caution">
    <text evidence="2">The sequence shown here is derived from an EMBL/GenBank/DDBJ whole genome shotgun (WGS) entry which is preliminary data.</text>
</comment>
<organism evidence="2 3">
    <name type="scientific">Puia dinghuensis</name>
    <dbReference type="NCBI Taxonomy" id="1792502"/>
    <lineage>
        <taxon>Bacteria</taxon>
        <taxon>Pseudomonadati</taxon>
        <taxon>Bacteroidota</taxon>
        <taxon>Chitinophagia</taxon>
        <taxon>Chitinophagales</taxon>
        <taxon>Chitinophagaceae</taxon>
        <taxon>Puia</taxon>
    </lineage>
</organism>
<sequence>MSRQFYFVSPNRQMSILQITGVVLLFIGLVSMLGVGCNTLQNGVPTPVALQLPAGQKAAVGIGPVKPTNEATVMALSVLLITISWPLIFPSMLRSSSKGEVSSTRAAVFMIVAAFIALAVRTGWTDAGMQGLVLNAGWISVLGIAFGAKTLQYWAENNPFARNPWPSTFPQAPGVRTPTIMLPGGPNAAPVSPNPGPVAQGSFQASTTLKAMQLPIHYHNEIATQPPAGLPPAIEKALNSKS</sequence>
<keyword evidence="1" id="KW-0472">Membrane</keyword>
<keyword evidence="1" id="KW-0812">Transmembrane</keyword>
<dbReference type="Proteomes" id="UP000607559">
    <property type="component" value="Unassembled WGS sequence"/>
</dbReference>
<dbReference type="AlphaFoldDB" id="A0A8J2XWF5"/>
<protein>
    <submittedName>
        <fullName evidence="2">Uncharacterized protein</fullName>
    </submittedName>
</protein>
<feature type="transmembrane region" description="Helical" evidence="1">
    <location>
        <begin position="73"/>
        <end position="93"/>
    </location>
</feature>
<name>A0A8J2XWF5_9BACT</name>
<feature type="transmembrane region" description="Helical" evidence="1">
    <location>
        <begin position="136"/>
        <end position="155"/>
    </location>
</feature>
<keyword evidence="3" id="KW-1185">Reference proteome</keyword>
<reference evidence="2" key="2">
    <citation type="submission" date="2020-09" db="EMBL/GenBank/DDBJ databases">
        <authorList>
            <person name="Sun Q."/>
            <person name="Zhou Y."/>
        </authorList>
    </citation>
    <scope>NUCLEOTIDE SEQUENCE</scope>
    <source>
        <strain evidence="2">CGMCC 1.15448</strain>
    </source>
</reference>
<evidence type="ECO:0000256" key="1">
    <source>
        <dbReference type="SAM" id="Phobius"/>
    </source>
</evidence>
<evidence type="ECO:0000313" key="3">
    <source>
        <dbReference type="Proteomes" id="UP000607559"/>
    </source>
</evidence>
<gene>
    <name evidence="2" type="ORF">GCM10011511_54180</name>
</gene>
<reference evidence="2" key="1">
    <citation type="journal article" date="2014" name="Int. J. Syst. Evol. Microbiol.">
        <title>Complete genome sequence of Corynebacterium casei LMG S-19264T (=DSM 44701T), isolated from a smear-ripened cheese.</title>
        <authorList>
            <consortium name="US DOE Joint Genome Institute (JGI-PGF)"/>
            <person name="Walter F."/>
            <person name="Albersmeier A."/>
            <person name="Kalinowski J."/>
            <person name="Ruckert C."/>
        </authorList>
    </citation>
    <scope>NUCLEOTIDE SEQUENCE</scope>
    <source>
        <strain evidence="2">CGMCC 1.15448</strain>
    </source>
</reference>
<dbReference type="EMBL" id="BMJC01000007">
    <property type="protein sequence ID" value="GGB23486.1"/>
    <property type="molecule type" value="Genomic_DNA"/>
</dbReference>
<feature type="transmembrane region" description="Helical" evidence="1">
    <location>
        <begin position="105"/>
        <end position="124"/>
    </location>
</feature>
<proteinExistence type="predicted"/>
<evidence type="ECO:0000313" key="2">
    <source>
        <dbReference type="EMBL" id="GGB23486.1"/>
    </source>
</evidence>
<feature type="transmembrane region" description="Helical" evidence="1">
    <location>
        <begin position="16"/>
        <end position="35"/>
    </location>
</feature>
<accession>A0A8J2XWF5</accession>
<dbReference type="RefSeq" id="WP_188937713.1">
    <property type="nucleotide sequence ID" value="NZ_BMJC01000007.1"/>
</dbReference>
<keyword evidence="1" id="KW-1133">Transmembrane helix</keyword>